<name>A0A7T8KAS3_CALRO</name>
<dbReference type="PANTHER" id="PTHR47326">
    <property type="entry name" value="TRANSPOSABLE ELEMENT TC3 TRANSPOSASE-LIKE PROTEIN"/>
    <property type="match status" value="1"/>
</dbReference>
<reference evidence="4" key="1">
    <citation type="submission" date="2021-01" db="EMBL/GenBank/DDBJ databases">
        <title>Caligus Genome Assembly.</title>
        <authorList>
            <person name="Gallardo-Escarate C."/>
        </authorList>
    </citation>
    <scope>NUCLEOTIDE SEQUENCE [LARGE SCALE GENOMIC DNA]</scope>
</reference>
<sequence>KAHSQQKSDKRLAVGDDLKNKPRSGRVKIRPNQVKTAFEAMPTMKSPSSPRRSPWTHPPCPRLSKQQHNGDRVVFFSDEKTFTVDPVYNKQNDRVICFGNVSNVIRSVSKTKHPASVMMLGIVASTGDKMPPIWFPTGYRLTGADYLELLKTKITKKSGKSSYVFQQDGAPAHTCKAVQDWMETNMKFWPKTMWPPQSPDLNPLDFSFWWHVESQACRVRHSNVEDLKTSVEKKWKAMKRSYIITVCQAFRRRVEAVIEAKGGEIHK</sequence>
<keyword evidence="4" id="KW-1185">Reference proteome</keyword>
<protein>
    <submittedName>
        <fullName evidence="3">Transposable element</fullName>
    </submittedName>
</protein>
<dbReference type="InterPro" id="IPR038717">
    <property type="entry name" value="Tc1-like_DDE_dom"/>
</dbReference>
<feature type="compositionally biased region" description="Basic and acidic residues" evidence="1">
    <location>
        <begin position="1"/>
        <end position="20"/>
    </location>
</feature>
<dbReference type="EMBL" id="CP045897">
    <property type="protein sequence ID" value="QQP51055.1"/>
    <property type="molecule type" value="Genomic_DNA"/>
</dbReference>
<dbReference type="Proteomes" id="UP000595437">
    <property type="component" value="Chromosome 8"/>
</dbReference>
<dbReference type="InterPro" id="IPR036397">
    <property type="entry name" value="RNaseH_sf"/>
</dbReference>
<dbReference type="Pfam" id="PF13358">
    <property type="entry name" value="DDE_3"/>
    <property type="match status" value="1"/>
</dbReference>
<dbReference type="GO" id="GO:0003676">
    <property type="term" value="F:nucleic acid binding"/>
    <property type="evidence" value="ECO:0007669"/>
    <property type="project" value="InterPro"/>
</dbReference>
<dbReference type="Gene3D" id="3.30.420.10">
    <property type="entry name" value="Ribonuclease H-like superfamily/Ribonuclease H"/>
    <property type="match status" value="1"/>
</dbReference>
<gene>
    <name evidence="3" type="ORF">FKW44_012268</name>
</gene>
<evidence type="ECO:0000259" key="2">
    <source>
        <dbReference type="Pfam" id="PF13358"/>
    </source>
</evidence>
<feature type="domain" description="Tc1-like transposase DDE" evidence="2">
    <location>
        <begin position="106"/>
        <end position="228"/>
    </location>
</feature>
<feature type="region of interest" description="Disordered" evidence="1">
    <location>
        <begin position="1"/>
        <end position="67"/>
    </location>
</feature>
<proteinExistence type="predicted"/>
<dbReference type="OrthoDB" id="6368480at2759"/>
<dbReference type="PANTHER" id="PTHR47326:SF1">
    <property type="entry name" value="HTH PSQ-TYPE DOMAIN-CONTAINING PROTEIN"/>
    <property type="match status" value="1"/>
</dbReference>
<organism evidence="3 4">
    <name type="scientific">Caligus rogercresseyi</name>
    <name type="common">Sea louse</name>
    <dbReference type="NCBI Taxonomy" id="217165"/>
    <lineage>
        <taxon>Eukaryota</taxon>
        <taxon>Metazoa</taxon>
        <taxon>Ecdysozoa</taxon>
        <taxon>Arthropoda</taxon>
        <taxon>Crustacea</taxon>
        <taxon>Multicrustacea</taxon>
        <taxon>Hexanauplia</taxon>
        <taxon>Copepoda</taxon>
        <taxon>Siphonostomatoida</taxon>
        <taxon>Caligidae</taxon>
        <taxon>Caligus</taxon>
    </lineage>
</organism>
<accession>A0A7T8KAS3</accession>
<evidence type="ECO:0000256" key="1">
    <source>
        <dbReference type="SAM" id="MobiDB-lite"/>
    </source>
</evidence>
<dbReference type="AlphaFoldDB" id="A0A7T8KAS3"/>
<evidence type="ECO:0000313" key="4">
    <source>
        <dbReference type="Proteomes" id="UP000595437"/>
    </source>
</evidence>
<feature type="non-terminal residue" evidence="3">
    <location>
        <position position="267"/>
    </location>
</feature>
<evidence type="ECO:0000313" key="3">
    <source>
        <dbReference type="EMBL" id="QQP51055.1"/>
    </source>
</evidence>